<evidence type="ECO:0000256" key="1">
    <source>
        <dbReference type="ARBA" id="ARBA00008343"/>
    </source>
</evidence>
<comment type="subcellular location">
    <subcellularLocation>
        <location evidence="8">Nucleus</location>
    </subcellularLocation>
    <subcellularLocation>
        <location evidence="8">Mitochondrion</location>
    </subcellularLocation>
</comment>
<dbReference type="GO" id="GO:0006285">
    <property type="term" value="P:base-excision repair, AP site formation"/>
    <property type="evidence" value="ECO:0007669"/>
    <property type="project" value="UniProtKB-UniRule"/>
</dbReference>
<accession>A0A9Q3EAY6</accession>
<evidence type="ECO:0000256" key="4">
    <source>
        <dbReference type="ARBA" id="ARBA00023204"/>
    </source>
</evidence>
<keyword evidence="4 8" id="KW-0234">DNA repair</keyword>
<evidence type="ECO:0000256" key="2">
    <source>
        <dbReference type="ARBA" id="ARBA00022763"/>
    </source>
</evidence>
<evidence type="ECO:0000256" key="3">
    <source>
        <dbReference type="ARBA" id="ARBA00022801"/>
    </source>
</evidence>
<dbReference type="InterPro" id="IPR000445">
    <property type="entry name" value="HhH_motif"/>
</dbReference>
<keyword evidence="8" id="KW-0539">Nucleus</keyword>
<dbReference type="PANTHER" id="PTHR43286">
    <property type="entry name" value="ENDONUCLEASE III-LIKE PROTEIN 1"/>
    <property type="match status" value="1"/>
</dbReference>
<dbReference type="EMBL" id="AVOT02026280">
    <property type="protein sequence ID" value="MBW0517939.1"/>
    <property type="molecule type" value="Genomic_DNA"/>
</dbReference>
<feature type="region of interest" description="Disordered" evidence="9">
    <location>
        <begin position="169"/>
        <end position="274"/>
    </location>
</feature>
<comment type="similarity">
    <text evidence="1 8">Belongs to the Nth/MutY family.</text>
</comment>
<sequence>MLGRILRCLRLSLFPKQMSQSTPLVVLLVPLASFILPSGCTTSLQLQRSSQASIRIDTDRAGGIMSSSVYYLGVRIRSDLVKARVRARINSSSVSIVFSSKDLGRMNEVVTAFKQLGYRFGLLFPGYLNEAIIFNISMPPSLANHHQSDRPTAQLRVTRSGRPDKIDRQVTLFSLSEPSAEKSASRGIQSRHFEKISSQAQSKRIQASPSNLSPKKKPKHGSNISLNLKLEDSSSITFKTSDSPPQLIHQNSSPSKTKSPRKPKTVKVALESPSQPPARWEEAYRLIRQQRQTFVAPVDTMGCDQAGQTDLQDLKREIPAQSDKERRLTTLVSLMLSSQTKDEVTAQATLNLRLHLKNGLSVDSLRKSSLEDIQSCINKVGFWRRKAEYLKEMAETLHSKYDSDVPKTLDELVSIKGVGPKMAFLALACIWSINAGIGVDTHVHRITNRLGWLKTTAPEQTRVHLESWLPKDLFQEINHLLVGFGQVICLPVGPKCDQCSLGESPGLCPSRRIILKKQKSKSPQKFKRAIQNIKDEKLIFEDESKQVIEKQVTEKAQEEELTKVKTKGEELCSSPLTELEDSDSFTSPKLLESNLLDLSW</sequence>
<dbReference type="EC" id="3.2.2.-" evidence="8"/>
<dbReference type="GO" id="GO:0140078">
    <property type="term" value="F:class I DNA-(apurinic or apyrimidinic site) endonuclease activity"/>
    <property type="evidence" value="ECO:0007669"/>
    <property type="project" value="UniProtKB-EC"/>
</dbReference>
<dbReference type="GO" id="GO:0005634">
    <property type="term" value="C:nucleus"/>
    <property type="evidence" value="ECO:0007669"/>
    <property type="project" value="UniProtKB-SubCell"/>
</dbReference>
<evidence type="ECO:0000313" key="12">
    <source>
        <dbReference type="Proteomes" id="UP000765509"/>
    </source>
</evidence>
<evidence type="ECO:0000313" key="11">
    <source>
        <dbReference type="EMBL" id="MBW0517939.1"/>
    </source>
</evidence>
<comment type="caution">
    <text evidence="11">The sequence shown here is derived from an EMBL/GenBank/DDBJ whole genome shotgun (WGS) entry which is preliminary data.</text>
</comment>
<dbReference type="GO" id="GO:0003677">
    <property type="term" value="F:DNA binding"/>
    <property type="evidence" value="ECO:0007669"/>
    <property type="project" value="UniProtKB-UniRule"/>
</dbReference>
<comment type="caution">
    <text evidence="8">Lacks conserved residue(s) required for the propagation of feature annotation.</text>
</comment>
<protein>
    <recommendedName>
        <fullName evidence="8">Endonuclease III homolog</fullName>
        <ecNumber evidence="8">3.2.2.-</ecNumber>
        <ecNumber evidence="8">4.2.99.18</ecNumber>
    </recommendedName>
    <alternativeName>
        <fullName evidence="8">Bifunctional DNA N-glycosylase/DNA-(apurinic or apyrimidinic site) lyase</fullName>
        <shortName evidence="8">DNA glycosylase/AP lyase</shortName>
    </alternativeName>
</protein>
<dbReference type="EC" id="4.2.99.18" evidence="8"/>
<proteinExistence type="inferred from homology"/>
<comment type="catalytic activity">
    <reaction evidence="7 8">
        <text>2'-deoxyribonucleotide-(2'-deoxyribose 5'-phosphate)-2'-deoxyribonucleotide-DNA = a 3'-end 2'-deoxyribonucleotide-(2,3-dehydro-2,3-deoxyribose 5'-phosphate)-DNA + a 5'-end 5'-phospho-2'-deoxyribonucleoside-DNA + H(+)</text>
        <dbReference type="Rhea" id="RHEA:66592"/>
        <dbReference type="Rhea" id="RHEA-COMP:13180"/>
        <dbReference type="Rhea" id="RHEA-COMP:16897"/>
        <dbReference type="Rhea" id="RHEA-COMP:17067"/>
        <dbReference type="ChEBI" id="CHEBI:15378"/>
        <dbReference type="ChEBI" id="CHEBI:136412"/>
        <dbReference type="ChEBI" id="CHEBI:157695"/>
        <dbReference type="ChEBI" id="CHEBI:167181"/>
        <dbReference type="EC" id="4.2.99.18"/>
    </reaction>
</comment>
<dbReference type="AlphaFoldDB" id="A0A9Q3EAY6"/>
<keyword evidence="5 8" id="KW-0456">Lyase</keyword>
<keyword evidence="12" id="KW-1185">Reference proteome</keyword>
<dbReference type="PANTHER" id="PTHR43286:SF1">
    <property type="entry name" value="ENDONUCLEASE III-LIKE PROTEIN 1"/>
    <property type="match status" value="1"/>
</dbReference>
<feature type="compositionally biased region" description="Polar residues" evidence="9">
    <location>
        <begin position="233"/>
        <end position="251"/>
    </location>
</feature>
<name>A0A9Q3EAY6_9BASI</name>
<evidence type="ECO:0000256" key="9">
    <source>
        <dbReference type="SAM" id="MobiDB-lite"/>
    </source>
</evidence>
<organism evidence="11 12">
    <name type="scientific">Austropuccinia psidii MF-1</name>
    <dbReference type="NCBI Taxonomy" id="1389203"/>
    <lineage>
        <taxon>Eukaryota</taxon>
        <taxon>Fungi</taxon>
        <taxon>Dikarya</taxon>
        <taxon>Basidiomycota</taxon>
        <taxon>Pucciniomycotina</taxon>
        <taxon>Pucciniomycetes</taxon>
        <taxon>Pucciniales</taxon>
        <taxon>Sphaerophragmiaceae</taxon>
        <taxon>Austropuccinia</taxon>
    </lineage>
</organism>
<evidence type="ECO:0000256" key="6">
    <source>
        <dbReference type="ARBA" id="ARBA00023295"/>
    </source>
</evidence>
<dbReference type="Proteomes" id="UP000765509">
    <property type="component" value="Unassembled WGS sequence"/>
</dbReference>
<keyword evidence="2 8" id="KW-0227">DNA damage</keyword>
<gene>
    <name evidence="8" type="primary">NTH1</name>
    <name evidence="11" type="ORF">O181_057654</name>
</gene>
<dbReference type="Gene3D" id="1.10.1670.10">
    <property type="entry name" value="Helix-hairpin-Helix base-excision DNA repair enzymes (C-terminal)"/>
    <property type="match status" value="1"/>
</dbReference>
<comment type="function">
    <text evidence="8">Bifunctional DNA N-glycosylase with associated apurinic/apyrimidinic (AP) lyase function that catalyzes the first step in base excision repair (BER), the primary repair pathway for the repair of oxidative DNA damage. The DNA N-glycosylase activity releases the damaged DNA base from DNA by cleaving the N-glycosidic bond, leaving an AP site. The AP lyase activity cleaves the phosphodiester bond 3' to the AP site by a beta-elimination. Primarily recognizes and repairs oxidative base damage of pyrimidines.</text>
</comment>
<dbReference type="SUPFAM" id="SSF48150">
    <property type="entry name" value="DNA-glycosylase"/>
    <property type="match status" value="1"/>
</dbReference>
<dbReference type="InterPro" id="IPR011257">
    <property type="entry name" value="DNA_glycosylase"/>
</dbReference>
<dbReference type="GO" id="GO:0000703">
    <property type="term" value="F:oxidized pyrimidine nucleobase lesion DNA N-glycosylase activity"/>
    <property type="evidence" value="ECO:0007669"/>
    <property type="project" value="UniProtKB-UniRule"/>
</dbReference>
<dbReference type="SMART" id="SM00478">
    <property type="entry name" value="ENDO3c"/>
    <property type="match status" value="1"/>
</dbReference>
<dbReference type="GO" id="GO:0006289">
    <property type="term" value="P:nucleotide-excision repair"/>
    <property type="evidence" value="ECO:0007669"/>
    <property type="project" value="TreeGrafter"/>
</dbReference>
<dbReference type="CDD" id="cd00056">
    <property type="entry name" value="ENDO3c"/>
    <property type="match status" value="1"/>
</dbReference>
<evidence type="ECO:0000256" key="7">
    <source>
        <dbReference type="ARBA" id="ARBA00044632"/>
    </source>
</evidence>
<evidence type="ECO:0000256" key="8">
    <source>
        <dbReference type="HAMAP-Rule" id="MF_03183"/>
    </source>
</evidence>
<dbReference type="InterPro" id="IPR030841">
    <property type="entry name" value="NTH1"/>
</dbReference>
<keyword evidence="6 8" id="KW-0326">Glycosidase</keyword>
<dbReference type="Gene3D" id="1.10.340.30">
    <property type="entry name" value="Hypothetical protein, domain 2"/>
    <property type="match status" value="1"/>
</dbReference>
<dbReference type="Pfam" id="PF00633">
    <property type="entry name" value="HHH"/>
    <property type="match status" value="1"/>
</dbReference>
<keyword evidence="8" id="KW-0496">Mitochondrion</keyword>
<feature type="compositionally biased region" description="Polar residues" evidence="9">
    <location>
        <begin position="196"/>
        <end position="207"/>
    </location>
</feature>
<dbReference type="Pfam" id="PF00730">
    <property type="entry name" value="HhH-GPD"/>
    <property type="match status" value="1"/>
</dbReference>
<keyword evidence="3 8" id="KW-0378">Hydrolase</keyword>
<feature type="domain" description="HhH-GPD" evidence="10">
    <location>
        <begin position="336"/>
        <end position="487"/>
    </location>
</feature>
<dbReference type="GO" id="GO:0005739">
    <property type="term" value="C:mitochondrion"/>
    <property type="evidence" value="ECO:0007669"/>
    <property type="project" value="UniProtKB-SubCell"/>
</dbReference>
<dbReference type="InterPro" id="IPR023170">
    <property type="entry name" value="HhH_base_excis_C"/>
</dbReference>
<reference evidence="11" key="1">
    <citation type="submission" date="2021-03" db="EMBL/GenBank/DDBJ databases">
        <title>Draft genome sequence of rust myrtle Austropuccinia psidii MF-1, a brazilian biotype.</title>
        <authorList>
            <person name="Quecine M.C."/>
            <person name="Pachon D.M.R."/>
            <person name="Bonatelli M.L."/>
            <person name="Correr F.H."/>
            <person name="Franceschini L.M."/>
            <person name="Leite T.F."/>
            <person name="Margarido G.R.A."/>
            <person name="Almeida C.A."/>
            <person name="Ferrarezi J.A."/>
            <person name="Labate C.A."/>
        </authorList>
    </citation>
    <scope>NUCLEOTIDE SEQUENCE</scope>
    <source>
        <strain evidence="11">MF-1</strain>
    </source>
</reference>
<dbReference type="OrthoDB" id="2099276at2759"/>
<evidence type="ECO:0000259" key="10">
    <source>
        <dbReference type="SMART" id="SM00478"/>
    </source>
</evidence>
<dbReference type="InterPro" id="IPR003265">
    <property type="entry name" value="HhH-GPD_domain"/>
</dbReference>
<dbReference type="HAMAP" id="MF_03183">
    <property type="entry name" value="Endonuclease_III_Nth"/>
    <property type="match status" value="1"/>
</dbReference>
<dbReference type="FunFam" id="1.10.340.30:FF:000001">
    <property type="entry name" value="Endonuclease III"/>
    <property type="match status" value="1"/>
</dbReference>
<evidence type="ECO:0000256" key="5">
    <source>
        <dbReference type="ARBA" id="ARBA00023239"/>
    </source>
</evidence>